<comment type="caution">
    <text evidence="3">The sequence shown here is derived from an EMBL/GenBank/DDBJ whole genome shotgun (WGS) entry which is preliminary data.</text>
</comment>
<dbReference type="AlphaFoldDB" id="A0A9D0ZB54"/>
<feature type="region of interest" description="Disordered" evidence="1">
    <location>
        <begin position="566"/>
        <end position="590"/>
    </location>
</feature>
<organism evidence="3 4">
    <name type="scientific">Candidatus Onthenecus intestinigallinarum</name>
    <dbReference type="NCBI Taxonomy" id="2840875"/>
    <lineage>
        <taxon>Bacteria</taxon>
        <taxon>Bacillati</taxon>
        <taxon>Bacillota</taxon>
        <taxon>Clostridia</taxon>
        <taxon>Eubacteriales</taxon>
        <taxon>Candidatus Onthenecus</taxon>
    </lineage>
</organism>
<accession>A0A9D0ZB54</accession>
<reference evidence="3" key="2">
    <citation type="journal article" date="2021" name="PeerJ">
        <title>Extensive microbial diversity within the chicken gut microbiome revealed by metagenomics and culture.</title>
        <authorList>
            <person name="Gilroy R."/>
            <person name="Ravi A."/>
            <person name="Getino M."/>
            <person name="Pursley I."/>
            <person name="Horton D.L."/>
            <person name="Alikhan N.F."/>
            <person name="Baker D."/>
            <person name="Gharbi K."/>
            <person name="Hall N."/>
            <person name="Watson M."/>
            <person name="Adriaenssens E.M."/>
            <person name="Foster-Nyarko E."/>
            <person name="Jarju S."/>
            <person name="Secka A."/>
            <person name="Antonio M."/>
            <person name="Oren A."/>
            <person name="Chaudhuri R.R."/>
            <person name="La Ragione R."/>
            <person name="Hildebrand F."/>
            <person name="Pallen M.J."/>
        </authorList>
    </citation>
    <scope>NUCLEOTIDE SEQUENCE</scope>
    <source>
        <strain evidence="3">ChiSxjej2B14-6234</strain>
    </source>
</reference>
<dbReference type="Proteomes" id="UP000886887">
    <property type="component" value="Unassembled WGS sequence"/>
</dbReference>
<evidence type="ECO:0000313" key="3">
    <source>
        <dbReference type="EMBL" id="HIQ71956.1"/>
    </source>
</evidence>
<dbReference type="EMBL" id="DVFJ01000025">
    <property type="protein sequence ID" value="HIQ71956.1"/>
    <property type="molecule type" value="Genomic_DNA"/>
</dbReference>
<evidence type="ECO:0000256" key="1">
    <source>
        <dbReference type="SAM" id="MobiDB-lite"/>
    </source>
</evidence>
<feature type="signal peptide" evidence="2">
    <location>
        <begin position="1"/>
        <end position="19"/>
    </location>
</feature>
<evidence type="ECO:0000256" key="2">
    <source>
        <dbReference type="SAM" id="SignalP"/>
    </source>
</evidence>
<protein>
    <submittedName>
        <fullName evidence="3">Uncharacterized protein</fullName>
    </submittedName>
</protein>
<feature type="chain" id="PRO_5039678861" evidence="2">
    <location>
        <begin position="20"/>
        <end position="590"/>
    </location>
</feature>
<gene>
    <name evidence="3" type="ORF">IAB73_07110</name>
</gene>
<sequence>MKHAIHRAVTLLLALTLLAAPVAPHAETADAAAQTAAEPEVIEYQNFSVICEEDELRVAQDMMVYYADPLEEAPGTLTFFTLAEDYETLLMTYERENAQTGETERVFVSMPHAGDVLLEGRFEDIVFVAETTDVRLDLDDDARVGTMTVAAPLMLEIRGELDGLYWTDDVELMMLGYAAERGSVQTEEVLTQETLDLWTAQLAGEEPGAVLALVDWARPVEMRTEPYTVTVAYDRPAPVTYCSQCGEPGHKATLLPCGEYVCKTDNPDDPIHWNTLACGKHYACTSSGNHGALPCGAHYACQGGDAALHGLCAACGQGLCSGDHSLLPCGAHHACQGVSGSHEPCAACGQPLCSGDHSLLPCGAHHACQGVGDASAHGLCEACGQGLCSGDHSLYPCGVHHVCQGGDAAAHEGTCTACGQPLCSGDHSLLPCGAHHACQGGDASSHGLCTACGQPLCSGDHSLQACGTHYACQGGDHSLQACGTHYACQDGDHSLLPCGVHHACQGVGGSHELCGTCGKGLCTGDHSLLPCGVHHACQGVGGSHGTCGTCGQPLCNGQDHTACGGQPGGEQGGEEGGEGELPPATNSNAV</sequence>
<reference evidence="3" key="1">
    <citation type="submission" date="2020-10" db="EMBL/GenBank/DDBJ databases">
        <authorList>
            <person name="Gilroy R."/>
        </authorList>
    </citation>
    <scope>NUCLEOTIDE SEQUENCE</scope>
    <source>
        <strain evidence="3">ChiSxjej2B14-6234</strain>
    </source>
</reference>
<name>A0A9D0ZB54_9FIRM</name>
<proteinExistence type="predicted"/>
<evidence type="ECO:0000313" key="4">
    <source>
        <dbReference type="Proteomes" id="UP000886887"/>
    </source>
</evidence>
<keyword evidence="2" id="KW-0732">Signal</keyword>